<sequence length="132" mass="14506">MTRSKVSPTITCLLLGREGAGQTRARLKYPTSLLTLAILSQFKTPSILVPSKGDPVSLLKSKSDCYSKRNKQAGYSLSEMLSAEVSGGCSVWSHENNIKSPRQATETCQSHENILSSHWKKSRNMAVRSTSF</sequence>
<protein>
    <submittedName>
        <fullName evidence="1">Uncharacterized protein</fullName>
    </submittedName>
</protein>
<keyword evidence="2" id="KW-1185">Reference proteome</keyword>
<dbReference type="AlphaFoldDB" id="A0AAE0ZW49"/>
<gene>
    <name evidence="1" type="ORF">RRG08_014981</name>
</gene>
<reference evidence="1" key="1">
    <citation type="journal article" date="2023" name="G3 (Bethesda)">
        <title>A reference genome for the long-term kleptoplast-retaining sea slug Elysia crispata morphotype clarki.</title>
        <authorList>
            <person name="Eastman K.E."/>
            <person name="Pendleton A.L."/>
            <person name="Shaikh M.A."/>
            <person name="Suttiyut T."/>
            <person name="Ogas R."/>
            <person name="Tomko P."/>
            <person name="Gavelis G."/>
            <person name="Widhalm J.R."/>
            <person name="Wisecaver J.H."/>
        </authorList>
    </citation>
    <scope>NUCLEOTIDE SEQUENCE</scope>
    <source>
        <strain evidence="1">ECLA1</strain>
    </source>
</reference>
<dbReference type="Proteomes" id="UP001283361">
    <property type="component" value="Unassembled WGS sequence"/>
</dbReference>
<dbReference type="EMBL" id="JAWDGP010003191">
    <property type="protein sequence ID" value="KAK3776660.1"/>
    <property type="molecule type" value="Genomic_DNA"/>
</dbReference>
<evidence type="ECO:0000313" key="2">
    <source>
        <dbReference type="Proteomes" id="UP001283361"/>
    </source>
</evidence>
<organism evidence="1 2">
    <name type="scientific">Elysia crispata</name>
    <name type="common">lettuce slug</name>
    <dbReference type="NCBI Taxonomy" id="231223"/>
    <lineage>
        <taxon>Eukaryota</taxon>
        <taxon>Metazoa</taxon>
        <taxon>Spiralia</taxon>
        <taxon>Lophotrochozoa</taxon>
        <taxon>Mollusca</taxon>
        <taxon>Gastropoda</taxon>
        <taxon>Heterobranchia</taxon>
        <taxon>Euthyneura</taxon>
        <taxon>Panpulmonata</taxon>
        <taxon>Sacoglossa</taxon>
        <taxon>Placobranchoidea</taxon>
        <taxon>Plakobranchidae</taxon>
        <taxon>Elysia</taxon>
    </lineage>
</organism>
<comment type="caution">
    <text evidence="1">The sequence shown here is derived from an EMBL/GenBank/DDBJ whole genome shotgun (WGS) entry which is preliminary data.</text>
</comment>
<proteinExistence type="predicted"/>
<evidence type="ECO:0000313" key="1">
    <source>
        <dbReference type="EMBL" id="KAK3776660.1"/>
    </source>
</evidence>
<accession>A0AAE0ZW49</accession>
<name>A0AAE0ZW49_9GAST</name>